<keyword evidence="6" id="KW-0175">Coiled coil</keyword>
<dbReference type="GO" id="GO:0005654">
    <property type="term" value="C:nucleoplasm"/>
    <property type="evidence" value="ECO:0007669"/>
    <property type="project" value="UniProtKB-SubCell"/>
</dbReference>
<organism evidence="8 9">
    <name type="scientific">Ceratina calcarata</name>
    <dbReference type="NCBI Taxonomy" id="156304"/>
    <lineage>
        <taxon>Eukaryota</taxon>
        <taxon>Metazoa</taxon>
        <taxon>Ecdysozoa</taxon>
        <taxon>Arthropoda</taxon>
        <taxon>Hexapoda</taxon>
        <taxon>Insecta</taxon>
        <taxon>Pterygota</taxon>
        <taxon>Neoptera</taxon>
        <taxon>Endopterygota</taxon>
        <taxon>Hymenoptera</taxon>
        <taxon>Apocrita</taxon>
        <taxon>Aculeata</taxon>
        <taxon>Apoidea</taxon>
        <taxon>Anthophila</taxon>
        <taxon>Apidae</taxon>
        <taxon>Ceratina</taxon>
        <taxon>Zadontomerus</taxon>
    </lineage>
</organism>
<feature type="compositionally biased region" description="Basic residues" evidence="7">
    <location>
        <begin position="294"/>
        <end position="306"/>
    </location>
</feature>
<dbReference type="GO" id="GO:0005730">
    <property type="term" value="C:nucleolus"/>
    <property type="evidence" value="ECO:0007669"/>
    <property type="project" value="UniProtKB-SubCell"/>
</dbReference>
<evidence type="ECO:0000313" key="8">
    <source>
        <dbReference type="Proteomes" id="UP000694925"/>
    </source>
</evidence>
<dbReference type="Proteomes" id="UP000694925">
    <property type="component" value="Unplaced"/>
</dbReference>
<dbReference type="PANTHER" id="PTHR14211:SF7">
    <property type="entry name" value="RIBOSOME BIOGENESIS PROTEIN NOP53"/>
    <property type="match status" value="1"/>
</dbReference>
<name>A0AAJ7IV46_9HYME</name>
<feature type="coiled-coil region" evidence="6">
    <location>
        <begin position="381"/>
        <end position="408"/>
    </location>
</feature>
<proteinExistence type="inferred from homology"/>
<evidence type="ECO:0000256" key="3">
    <source>
        <dbReference type="ARBA" id="ARBA00022517"/>
    </source>
</evidence>
<dbReference type="AlphaFoldDB" id="A0AAJ7IV46"/>
<feature type="compositionally biased region" description="Acidic residues" evidence="7">
    <location>
        <begin position="273"/>
        <end position="282"/>
    </location>
</feature>
<comment type="similarity">
    <text evidence="1 5">Belongs to the NOP53 family.</text>
</comment>
<feature type="region of interest" description="Disordered" evidence="7">
    <location>
        <begin position="252"/>
        <end position="315"/>
    </location>
</feature>
<comment type="function">
    <text evidence="5">May play a role in ribosome biogenesis.</text>
</comment>
<reference evidence="9" key="1">
    <citation type="submission" date="2025-08" db="UniProtKB">
        <authorList>
            <consortium name="RefSeq"/>
        </authorList>
    </citation>
    <scope>IDENTIFICATION</scope>
    <source>
        <tissue evidence="9">Whole body</tissue>
    </source>
</reference>
<gene>
    <name evidence="9" type="primary">LOC108623342</name>
</gene>
<accession>A0AAJ7IV46</accession>
<keyword evidence="4 5" id="KW-0539">Nucleus</keyword>
<dbReference type="GeneID" id="108623342"/>
<dbReference type="Pfam" id="PF07767">
    <property type="entry name" value="Nop53"/>
    <property type="match status" value="1"/>
</dbReference>
<evidence type="ECO:0000256" key="2">
    <source>
        <dbReference type="ARBA" id="ARBA00018339"/>
    </source>
</evidence>
<evidence type="ECO:0000256" key="1">
    <source>
        <dbReference type="ARBA" id="ARBA00008838"/>
    </source>
</evidence>
<dbReference type="InterPro" id="IPR011687">
    <property type="entry name" value="Nop53/GLTSCR2"/>
</dbReference>
<comment type="subcellular location">
    <subcellularLocation>
        <location evidence="5">Nucleus</location>
        <location evidence="5">Nucleolus</location>
    </subcellularLocation>
    <subcellularLocation>
        <location evidence="5">Nucleus</location>
        <location evidence="5">Nucleoplasm</location>
    </subcellularLocation>
</comment>
<keyword evidence="8" id="KW-1185">Reference proteome</keyword>
<protein>
    <recommendedName>
        <fullName evidence="2 5">Ribosome biogenesis protein NOP53</fullName>
    </recommendedName>
</protein>
<evidence type="ECO:0000256" key="5">
    <source>
        <dbReference type="PIRNR" id="PIRNR017302"/>
    </source>
</evidence>
<dbReference type="GO" id="GO:0000027">
    <property type="term" value="P:ribosomal large subunit assembly"/>
    <property type="evidence" value="ECO:0007669"/>
    <property type="project" value="UniProtKB-UniRule"/>
</dbReference>
<evidence type="ECO:0000256" key="6">
    <source>
        <dbReference type="SAM" id="Coils"/>
    </source>
</evidence>
<keyword evidence="3 5" id="KW-0690">Ribosome biogenesis</keyword>
<evidence type="ECO:0000313" key="9">
    <source>
        <dbReference type="RefSeq" id="XP_017877270.1"/>
    </source>
</evidence>
<dbReference type="GO" id="GO:0006364">
    <property type="term" value="P:rRNA processing"/>
    <property type="evidence" value="ECO:0007669"/>
    <property type="project" value="TreeGrafter"/>
</dbReference>
<sequence>MTAVSTKKRKVSKKNKKAWRKHVDTKDVEKFLEDTRQEERLGSFESRKDSELFIVSKTPEILPKKVRRELLKSKEARCFSILKPQSAVPDPIAKRNRVRTKEERKNALVLRKEAIMRSKGILKQKDRLRLKNKMIAAMKREERLKEAKRGQFDNDTWKEENKEIVDTDWLASSTIKHTLTHFGAKKKKLPISLRKKPSAIPAVELPHPGTSYNPSFEDHQKLLHEIAQKEMELIKEEKHLDRVTTKMFKKVSQKEKEKNYIQEMSEGLKPEDNPDTENEDNDPTVKSVNPPVRNMKKTRVQRRKQKEQKALQLEKQKEKVEKKKISDIYRLKLMDRQLAAKEKKSTILKEKRLKKKAQHAIGTKTLSRVKFEPLEQEFKLASELSGNLRNTEATNNLLKDRFKSLQQRNIVAPSNLKLSRDKPKVKRFIKPDHKIVLPNVK</sequence>
<evidence type="ECO:0000256" key="7">
    <source>
        <dbReference type="SAM" id="MobiDB-lite"/>
    </source>
</evidence>
<dbReference type="RefSeq" id="XP_017877270.1">
    <property type="nucleotide sequence ID" value="XM_018021781.2"/>
</dbReference>
<dbReference type="PANTHER" id="PTHR14211">
    <property type="entry name" value="GLIOMA SUPPRESSOR CANDIDATE REGION GENE 2"/>
    <property type="match status" value="1"/>
</dbReference>
<feature type="compositionally biased region" description="Basic and acidic residues" evidence="7">
    <location>
        <begin position="252"/>
        <end position="272"/>
    </location>
</feature>
<dbReference type="PIRSF" id="PIRSF017302">
    <property type="entry name" value="Gltscr2"/>
    <property type="match status" value="1"/>
</dbReference>
<dbReference type="GO" id="GO:0008097">
    <property type="term" value="F:5S rRNA binding"/>
    <property type="evidence" value="ECO:0007669"/>
    <property type="project" value="TreeGrafter"/>
</dbReference>
<evidence type="ECO:0000256" key="4">
    <source>
        <dbReference type="ARBA" id="ARBA00023242"/>
    </source>
</evidence>
<dbReference type="KEGG" id="ccal:108623342"/>